<keyword evidence="2" id="KW-0813">Transport</keyword>
<dbReference type="SUPFAM" id="SSF52540">
    <property type="entry name" value="P-loop containing nucleoside triphosphate hydrolases"/>
    <property type="match status" value="2"/>
</dbReference>
<keyword evidence="9 10" id="KW-0472">Membrane</keyword>
<dbReference type="Pfam" id="PF02653">
    <property type="entry name" value="BPD_transp_2"/>
    <property type="match status" value="1"/>
</dbReference>
<protein>
    <submittedName>
        <fullName evidence="12">ATP-binding cassette domain-containing protein</fullName>
    </submittedName>
</protein>
<dbReference type="Gene3D" id="3.40.50.300">
    <property type="entry name" value="P-loop containing nucleotide triphosphate hydrolases"/>
    <property type="match status" value="2"/>
</dbReference>
<feature type="transmembrane region" description="Helical" evidence="10">
    <location>
        <begin position="806"/>
        <end position="826"/>
    </location>
</feature>
<keyword evidence="4 10" id="KW-0812">Transmembrane</keyword>
<dbReference type="EMBL" id="QXGH01000010">
    <property type="protein sequence ID" value="RHW28427.1"/>
    <property type="molecule type" value="Genomic_DNA"/>
</dbReference>
<dbReference type="Proteomes" id="UP000283644">
    <property type="component" value="Unassembled WGS sequence"/>
</dbReference>
<feature type="domain" description="ABC transporter" evidence="11">
    <location>
        <begin position="260"/>
        <end position="501"/>
    </location>
</feature>
<feature type="transmembrane region" description="Helical" evidence="10">
    <location>
        <begin position="556"/>
        <end position="574"/>
    </location>
</feature>
<evidence type="ECO:0000256" key="2">
    <source>
        <dbReference type="ARBA" id="ARBA00022448"/>
    </source>
</evidence>
<feature type="transmembrane region" description="Helical" evidence="10">
    <location>
        <begin position="604"/>
        <end position="622"/>
    </location>
</feature>
<name>A0A417Y782_9ACTN</name>
<feature type="transmembrane region" description="Helical" evidence="10">
    <location>
        <begin position="672"/>
        <end position="693"/>
    </location>
</feature>
<evidence type="ECO:0000256" key="10">
    <source>
        <dbReference type="SAM" id="Phobius"/>
    </source>
</evidence>
<organism evidence="12 13">
    <name type="scientific">Nocardioides immobilis</name>
    <dbReference type="NCBI Taxonomy" id="2049295"/>
    <lineage>
        <taxon>Bacteria</taxon>
        <taxon>Bacillati</taxon>
        <taxon>Actinomycetota</taxon>
        <taxon>Actinomycetes</taxon>
        <taxon>Propionibacteriales</taxon>
        <taxon>Nocardioidaceae</taxon>
        <taxon>Nocardioides</taxon>
    </lineage>
</organism>
<evidence type="ECO:0000256" key="1">
    <source>
        <dbReference type="ARBA" id="ARBA00004651"/>
    </source>
</evidence>
<evidence type="ECO:0000256" key="5">
    <source>
        <dbReference type="ARBA" id="ARBA00022737"/>
    </source>
</evidence>
<evidence type="ECO:0000259" key="11">
    <source>
        <dbReference type="PROSITE" id="PS50893"/>
    </source>
</evidence>
<evidence type="ECO:0000256" key="3">
    <source>
        <dbReference type="ARBA" id="ARBA00022475"/>
    </source>
</evidence>
<keyword evidence="7 12" id="KW-0067">ATP-binding</keyword>
<dbReference type="RefSeq" id="WP_118923443.1">
    <property type="nucleotide sequence ID" value="NZ_QXGH01000010.1"/>
</dbReference>
<accession>A0A417Y782</accession>
<evidence type="ECO:0000256" key="8">
    <source>
        <dbReference type="ARBA" id="ARBA00022989"/>
    </source>
</evidence>
<dbReference type="GO" id="GO:0005524">
    <property type="term" value="F:ATP binding"/>
    <property type="evidence" value="ECO:0007669"/>
    <property type="project" value="UniProtKB-KW"/>
</dbReference>
<dbReference type="PROSITE" id="PS50893">
    <property type="entry name" value="ABC_TRANSPORTER_2"/>
    <property type="match status" value="2"/>
</dbReference>
<keyword evidence="6" id="KW-0547">Nucleotide-binding</keyword>
<dbReference type="CDD" id="cd06579">
    <property type="entry name" value="TM_PBP1_transp_AraH_like"/>
    <property type="match status" value="1"/>
</dbReference>
<comment type="subcellular location">
    <subcellularLocation>
        <location evidence="1">Cell membrane</location>
        <topology evidence="1">Multi-pass membrane protein</topology>
    </subcellularLocation>
</comment>
<keyword evidence="13" id="KW-1185">Reference proteome</keyword>
<dbReference type="InterPro" id="IPR027417">
    <property type="entry name" value="P-loop_NTPase"/>
</dbReference>
<evidence type="ECO:0000313" key="13">
    <source>
        <dbReference type="Proteomes" id="UP000283644"/>
    </source>
</evidence>
<reference evidence="12 13" key="1">
    <citation type="submission" date="2018-09" db="EMBL/GenBank/DDBJ databases">
        <title>Genome sequencing of Nocardioides immobilis CCTCC AB 2017083 for comparison to Nocardioides silvaticus.</title>
        <authorList>
            <person name="Li C."/>
            <person name="Wang G."/>
        </authorList>
    </citation>
    <scope>NUCLEOTIDE SEQUENCE [LARGE SCALE GENOMIC DNA]</scope>
    <source>
        <strain evidence="12 13">CCTCC AB 2017083</strain>
    </source>
</reference>
<comment type="caution">
    <text evidence="12">The sequence shown here is derived from an EMBL/GenBank/DDBJ whole genome shotgun (WGS) entry which is preliminary data.</text>
</comment>
<gene>
    <name evidence="12" type="ORF">D0Z08_05590</name>
</gene>
<evidence type="ECO:0000256" key="7">
    <source>
        <dbReference type="ARBA" id="ARBA00022840"/>
    </source>
</evidence>
<feature type="transmembrane region" description="Helical" evidence="10">
    <location>
        <begin position="756"/>
        <end position="772"/>
    </location>
</feature>
<evidence type="ECO:0000256" key="9">
    <source>
        <dbReference type="ARBA" id="ARBA00023136"/>
    </source>
</evidence>
<dbReference type="InterPro" id="IPR050107">
    <property type="entry name" value="ABC_carbohydrate_import_ATPase"/>
</dbReference>
<dbReference type="AlphaFoldDB" id="A0A417Y782"/>
<feature type="transmembrane region" description="Helical" evidence="10">
    <location>
        <begin position="724"/>
        <end position="744"/>
    </location>
</feature>
<dbReference type="OrthoDB" id="7757085at2"/>
<dbReference type="GO" id="GO:0016887">
    <property type="term" value="F:ATP hydrolysis activity"/>
    <property type="evidence" value="ECO:0007669"/>
    <property type="project" value="InterPro"/>
</dbReference>
<proteinExistence type="predicted"/>
<keyword evidence="8 10" id="KW-1133">Transmembrane helix</keyword>
<dbReference type="CDD" id="cd03216">
    <property type="entry name" value="ABC_Carb_Monos_I"/>
    <property type="match status" value="1"/>
</dbReference>
<feature type="transmembrane region" description="Helical" evidence="10">
    <location>
        <begin position="779"/>
        <end position="800"/>
    </location>
</feature>
<dbReference type="GO" id="GO:0005886">
    <property type="term" value="C:plasma membrane"/>
    <property type="evidence" value="ECO:0007669"/>
    <property type="project" value="UniProtKB-SubCell"/>
</dbReference>
<dbReference type="SMART" id="SM00382">
    <property type="entry name" value="AAA"/>
    <property type="match status" value="2"/>
</dbReference>
<dbReference type="PANTHER" id="PTHR43790">
    <property type="entry name" value="CARBOHYDRATE TRANSPORT ATP-BINDING PROTEIN MG119-RELATED"/>
    <property type="match status" value="1"/>
</dbReference>
<dbReference type="InterPro" id="IPR001851">
    <property type="entry name" value="ABC_transp_permease"/>
</dbReference>
<dbReference type="InterPro" id="IPR003439">
    <property type="entry name" value="ABC_transporter-like_ATP-bd"/>
</dbReference>
<sequence length="835" mass="86292">MSVAGDSLTPQPLLELRDIEKTYPGVKALAGVSLTVLPGRVHAVLGENGAGKSTLVGIAAGSVVPSAGTIKLDNQELARIQPRDARNAGLAIVYQTPALAPALSVVDCVLELLPDSKRPTRAGANDWLTAHFRSLGLTIDPTALVGSLSQREAHLVEIAAALASEPKILVLDEPTEALGPEETQWLFDRVSDLLSRGVGVVYITHRIPEVVEIGRDLTVLRDGQVVGRGSVADYSADEIVELIIGRSLETTFPAKPPPSVAAAPLLSVDGLSGLGFTDVSFHVKPGQIVGLAGVEGNGQRQFLGALAGRGPVSGTIAVGNQTVDRHTPRAAIEAGIVFLPGDRLGEAMFGKMSVRENVVAPSLSTAMPGGIVNKRREYHLTREATADLAVKTASLETPVATLSGGSQQKVLLARTRLESPRVLLVEDPTQGVDAGARVRIYSVLRKFAEAGVAVVVLSTDAVELEGLCDTVVVFSRGRVQAVLEGSDVTERAITGTAVMSQRDHGADGLTVSPRRRRWRFAGEAQGGVLAALTIALAVATTAASDSFLNPLNVNQLLVAASVMILVGVAQLLVVMTGGIDLSVGSVIATAGVVLSFFADQGAAYFIVGVFVAVVAGAGAGMLNGLLVTAIGIPSVIATLVSSIGIVGIAQILRPEPTFAVSDEVAELVGLMILNVPLVLVIAIVVALVVQFVVTRTRMGRGLRATGSDAVKANRMGVNVPRARCAALVASGALSALAGIALYTSTTTADPNSGQEFTLVSVTAVVIAGVSIFGGSGSSVAVAVAGLLLATVTNALTFLSLTIAWQYWFQGIFVLLAALIPIAAGSVRRRLHVRIA</sequence>
<dbReference type="GO" id="GO:0022857">
    <property type="term" value="F:transmembrane transporter activity"/>
    <property type="evidence" value="ECO:0007669"/>
    <property type="project" value="InterPro"/>
</dbReference>
<keyword evidence="5" id="KW-0677">Repeat</keyword>
<evidence type="ECO:0000256" key="4">
    <source>
        <dbReference type="ARBA" id="ARBA00022692"/>
    </source>
</evidence>
<feature type="transmembrane region" description="Helical" evidence="10">
    <location>
        <begin position="524"/>
        <end position="544"/>
    </location>
</feature>
<dbReference type="PANTHER" id="PTHR43790:SF9">
    <property type="entry name" value="GALACTOFURANOSE TRANSPORTER ATP-BINDING PROTEIN YTFR"/>
    <property type="match status" value="1"/>
</dbReference>
<evidence type="ECO:0000313" key="12">
    <source>
        <dbReference type="EMBL" id="RHW28427.1"/>
    </source>
</evidence>
<evidence type="ECO:0000256" key="6">
    <source>
        <dbReference type="ARBA" id="ARBA00022741"/>
    </source>
</evidence>
<feature type="domain" description="ABC transporter" evidence="11">
    <location>
        <begin position="14"/>
        <end position="247"/>
    </location>
</feature>
<dbReference type="Pfam" id="PF00005">
    <property type="entry name" value="ABC_tran"/>
    <property type="match status" value="2"/>
</dbReference>
<keyword evidence="3" id="KW-1003">Cell membrane</keyword>
<dbReference type="InterPro" id="IPR003593">
    <property type="entry name" value="AAA+_ATPase"/>
</dbReference>
<dbReference type="CDD" id="cd03215">
    <property type="entry name" value="ABC_Carb_Monos_II"/>
    <property type="match status" value="1"/>
</dbReference>
<feature type="transmembrane region" description="Helical" evidence="10">
    <location>
        <begin position="629"/>
        <end position="652"/>
    </location>
</feature>